<keyword evidence="3 7" id="KW-0813">Transport</keyword>
<dbReference type="EMBL" id="JAZDUA010000325">
    <property type="protein sequence ID" value="KAK7794630.1"/>
    <property type="molecule type" value="Genomic_DNA"/>
</dbReference>
<evidence type="ECO:0000256" key="3">
    <source>
        <dbReference type="ARBA" id="ARBA00022448"/>
    </source>
</evidence>
<keyword evidence="5 7" id="KW-1133">Transmembrane helix</keyword>
<evidence type="ECO:0000256" key="4">
    <source>
        <dbReference type="ARBA" id="ARBA00022692"/>
    </source>
</evidence>
<comment type="subcellular location">
    <subcellularLocation>
        <location evidence="1 7">Membrane</location>
        <topology evidence="1 7">Multi-pass membrane protein</topology>
    </subcellularLocation>
</comment>
<dbReference type="GO" id="GO:0016020">
    <property type="term" value="C:membrane"/>
    <property type="evidence" value="ECO:0007669"/>
    <property type="project" value="UniProtKB-SubCell"/>
</dbReference>
<dbReference type="SUPFAM" id="SSF103473">
    <property type="entry name" value="MFS general substrate transporter"/>
    <property type="match status" value="1"/>
</dbReference>
<protein>
    <recommendedName>
        <fullName evidence="7">Solute carrier family 40 member</fullName>
    </recommendedName>
</protein>
<dbReference type="GO" id="GO:0005381">
    <property type="term" value="F:iron ion transmembrane transporter activity"/>
    <property type="evidence" value="ECO:0007669"/>
    <property type="project" value="UniProtKB-UniRule"/>
</dbReference>
<comment type="caution">
    <text evidence="8">The sequence shown here is derived from an EMBL/GenBank/DDBJ whole genome shotgun (WGS) entry which is preliminary data.</text>
</comment>
<keyword evidence="7" id="KW-0406">Ion transport</keyword>
<evidence type="ECO:0000313" key="8">
    <source>
        <dbReference type="EMBL" id="KAK7794630.1"/>
    </source>
</evidence>
<reference evidence="8 9" key="1">
    <citation type="submission" date="2024-03" db="EMBL/GenBank/DDBJ databases">
        <title>The genome assembly and annotation of the cricket Gryllus longicercus Weissman &amp; Gray.</title>
        <authorList>
            <person name="Szrajer S."/>
            <person name="Gray D."/>
            <person name="Ylla G."/>
        </authorList>
    </citation>
    <scope>NUCLEOTIDE SEQUENCE [LARGE SCALE GENOMIC DNA]</scope>
    <source>
        <strain evidence="8">DAG 2021-001</strain>
        <tissue evidence="8">Whole body minus gut</tissue>
    </source>
</reference>
<keyword evidence="6 7" id="KW-0472">Membrane</keyword>
<sequence length="510" mass="56812">MQIIRIFRGPLGLLFIAHIIASWGDRMWWFAGGIFMKDLAGFSYHSLLFVGIYTFMVSGTVLTFGAVLGRWIDNTPRLRAVQIILILQNSLLIFSCITVVVMFKEWDFIVKTWNGILLRTLQAFVIVTASFSQLASTGTQIIIQKDWIIVICDGDMDLLATFNSILRTIDLTAQVLAPLTVSLVISHGSSLYTAGMIGIWNLLSMIVEYYIFYKIYTKIPKLREQKRKMQHIDSCSEKYAEHDVCPTDEKRKICCDCFYAFFYDWKFYFSHTVRFAGFGLALLYMTVLGFDSITTAFGDTQISTDVVAACQGAAAVMGVLGSISFPQIRKSIQQESIALIGLSLEVISLVLCVVSVWAPGSPFDANSLSTFSDPFEDTGEAILDPEAETKVVGDPTAMICLFAGIIVSRYGLWLTDITITQVMQERIEENKRGAVNGVQDSLNMAMDMIKSVLVVVFPRPEQFGLLIILSFCSVCSGLISYGIFHCQIQRLLKVSKVEESTTSQQAIAAN</sequence>
<feature type="transmembrane region" description="Helical" evidence="7">
    <location>
        <begin position="191"/>
        <end position="213"/>
    </location>
</feature>
<comment type="caution">
    <text evidence="7">Lacks conserved residue(s) required for the propagation of feature annotation.</text>
</comment>
<evidence type="ECO:0000256" key="2">
    <source>
        <dbReference type="ARBA" id="ARBA00006279"/>
    </source>
</evidence>
<keyword evidence="9" id="KW-1185">Reference proteome</keyword>
<dbReference type="PANTHER" id="PTHR11660">
    <property type="entry name" value="SOLUTE CARRIER FAMILY 40 MEMBER"/>
    <property type="match status" value="1"/>
</dbReference>
<dbReference type="Proteomes" id="UP001378592">
    <property type="component" value="Unassembled WGS sequence"/>
</dbReference>
<feature type="transmembrane region" description="Helical" evidence="7">
    <location>
        <begin position="275"/>
        <end position="294"/>
    </location>
</feature>
<feature type="transmembrane region" description="Helical" evidence="7">
    <location>
        <begin position="306"/>
        <end position="325"/>
    </location>
</feature>
<organism evidence="8 9">
    <name type="scientific">Gryllus longicercus</name>
    <dbReference type="NCBI Taxonomy" id="2509291"/>
    <lineage>
        <taxon>Eukaryota</taxon>
        <taxon>Metazoa</taxon>
        <taxon>Ecdysozoa</taxon>
        <taxon>Arthropoda</taxon>
        <taxon>Hexapoda</taxon>
        <taxon>Insecta</taxon>
        <taxon>Pterygota</taxon>
        <taxon>Neoptera</taxon>
        <taxon>Polyneoptera</taxon>
        <taxon>Orthoptera</taxon>
        <taxon>Ensifera</taxon>
        <taxon>Gryllidea</taxon>
        <taxon>Grylloidea</taxon>
        <taxon>Gryllidae</taxon>
        <taxon>Gryllinae</taxon>
        <taxon>Gryllus</taxon>
    </lineage>
</organism>
<dbReference type="Pfam" id="PF06963">
    <property type="entry name" value="FPN1"/>
    <property type="match status" value="1"/>
</dbReference>
<evidence type="ECO:0000256" key="5">
    <source>
        <dbReference type="ARBA" id="ARBA00022989"/>
    </source>
</evidence>
<evidence type="ECO:0000256" key="7">
    <source>
        <dbReference type="RuleBase" id="RU365065"/>
    </source>
</evidence>
<feature type="transmembrane region" description="Helical" evidence="7">
    <location>
        <begin position="44"/>
        <end position="68"/>
    </location>
</feature>
<gene>
    <name evidence="8" type="ORF">R5R35_004426</name>
</gene>
<accession>A0AAN9VAK4</accession>
<comment type="similarity">
    <text evidence="2 7">Belongs to the ferroportin (FP) (TC 2.A.100) family. SLC40A subfamily.</text>
</comment>
<keyword evidence="4 7" id="KW-0812">Transmembrane</keyword>
<feature type="transmembrane region" description="Helical" evidence="7">
    <location>
        <begin position="7"/>
        <end position="24"/>
    </location>
</feature>
<dbReference type="AlphaFoldDB" id="A0AAN9VAK4"/>
<proteinExistence type="inferred from homology"/>
<feature type="transmembrane region" description="Helical" evidence="7">
    <location>
        <begin position="463"/>
        <end position="484"/>
    </location>
</feature>
<name>A0AAN9VAK4_9ORTH</name>
<comment type="function">
    <text evidence="7">May be involved in iron transport and iron homeostasis.</text>
</comment>
<feature type="transmembrane region" description="Helical" evidence="7">
    <location>
        <begin position="80"/>
        <end position="103"/>
    </location>
</feature>
<feature type="transmembrane region" description="Helical" evidence="7">
    <location>
        <begin position="337"/>
        <end position="358"/>
    </location>
</feature>
<dbReference type="PANTHER" id="PTHR11660:SF57">
    <property type="entry name" value="SOLUTE CARRIER FAMILY 40 MEMBER"/>
    <property type="match status" value="1"/>
</dbReference>
<dbReference type="InterPro" id="IPR009716">
    <property type="entry name" value="Ferroportin-1"/>
</dbReference>
<evidence type="ECO:0000256" key="1">
    <source>
        <dbReference type="ARBA" id="ARBA00004141"/>
    </source>
</evidence>
<evidence type="ECO:0000256" key="6">
    <source>
        <dbReference type="ARBA" id="ARBA00023136"/>
    </source>
</evidence>
<evidence type="ECO:0000313" key="9">
    <source>
        <dbReference type="Proteomes" id="UP001378592"/>
    </source>
</evidence>
<dbReference type="InterPro" id="IPR036259">
    <property type="entry name" value="MFS_trans_sf"/>
</dbReference>